<evidence type="ECO:0000256" key="4">
    <source>
        <dbReference type="ARBA" id="ARBA00022741"/>
    </source>
</evidence>
<dbReference type="GO" id="GO:0005524">
    <property type="term" value="F:ATP binding"/>
    <property type="evidence" value="ECO:0007669"/>
    <property type="project" value="UniProtKB-KW"/>
</dbReference>
<dbReference type="PROSITE" id="PS50929">
    <property type="entry name" value="ABC_TM1F"/>
    <property type="match status" value="1"/>
</dbReference>
<dbReference type="InterPro" id="IPR011527">
    <property type="entry name" value="ABC1_TM_dom"/>
</dbReference>
<dbReference type="InterPro" id="IPR036640">
    <property type="entry name" value="ABC1_TM_sf"/>
</dbReference>
<evidence type="ECO:0000256" key="2">
    <source>
        <dbReference type="ARBA" id="ARBA00022475"/>
    </source>
</evidence>
<dbReference type="OrthoDB" id="8554730at2"/>
<dbReference type="PROSITE" id="PS50893">
    <property type="entry name" value="ABC_TRANSPORTER_2"/>
    <property type="match status" value="1"/>
</dbReference>
<reference evidence="11 12" key="1">
    <citation type="submission" date="2018-04" db="EMBL/GenBank/DDBJ databases">
        <title>Bordetella sp. HZ20 isolated from seawater.</title>
        <authorList>
            <person name="Sun C."/>
        </authorList>
    </citation>
    <scope>NUCLEOTIDE SEQUENCE [LARGE SCALE GENOMIC DNA]</scope>
    <source>
        <strain evidence="11 12">HZ20</strain>
    </source>
</reference>
<keyword evidence="12" id="KW-1185">Reference proteome</keyword>
<dbReference type="Gene3D" id="3.40.50.300">
    <property type="entry name" value="P-loop containing nucleotide triphosphate hydrolases"/>
    <property type="match status" value="1"/>
</dbReference>
<evidence type="ECO:0000256" key="3">
    <source>
        <dbReference type="ARBA" id="ARBA00022692"/>
    </source>
</evidence>
<feature type="domain" description="ABC transporter" evidence="9">
    <location>
        <begin position="357"/>
        <end position="591"/>
    </location>
</feature>
<feature type="transmembrane region" description="Helical" evidence="8">
    <location>
        <begin position="258"/>
        <end position="285"/>
    </location>
</feature>
<feature type="transmembrane region" description="Helical" evidence="8">
    <location>
        <begin position="180"/>
        <end position="199"/>
    </location>
</feature>
<dbReference type="RefSeq" id="WP_108621742.1">
    <property type="nucleotide sequence ID" value="NZ_CP028901.1"/>
</dbReference>
<dbReference type="GO" id="GO:0016887">
    <property type="term" value="F:ATP hydrolysis activity"/>
    <property type="evidence" value="ECO:0007669"/>
    <property type="project" value="InterPro"/>
</dbReference>
<keyword evidence="5 11" id="KW-0067">ATP-binding</keyword>
<evidence type="ECO:0000256" key="5">
    <source>
        <dbReference type="ARBA" id="ARBA00022840"/>
    </source>
</evidence>
<keyword evidence="7 8" id="KW-0472">Membrane</keyword>
<dbReference type="AlphaFoldDB" id="A0A2R4XKK2"/>
<dbReference type="InterPro" id="IPR017871">
    <property type="entry name" value="ABC_transporter-like_CS"/>
</dbReference>
<keyword evidence="3 8" id="KW-0812">Transmembrane</keyword>
<keyword evidence="2" id="KW-1003">Cell membrane</keyword>
<evidence type="ECO:0000313" key="12">
    <source>
        <dbReference type="Proteomes" id="UP000244571"/>
    </source>
</evidence>
<dbReference type="Gene3D" id="1.20.1560.10">
    <property type="entry name" value="ABC transporter type 1, transmembrane domain"/>
    <property type="match status" value="1"/>
</dbReference>
<dbReference type="InterPro" id="IPR039421">
    <property type="entry name" value="Type_1_exporter"/>
</dbReference>
<dbReference type="Pfam" id="PF00005">
    <property type="entry name" value="ABC_tran"/>
    <property type="match status" value="1"/>
</dbReference>
<feature type="transmembrane region" description="Helical" evidence="8">
    <location>
        <begin position="27"/>
        <end position="48"/>
    </location>
</feature>
<proteinExistence type="predicted"/>
<dbReference type="CDD" id="cd18562">
    <property type="entry name" value="ABC_6TM_NdvA_beta-glucan_exporter_like"/>
    <property type="match status" value="1"/>
</dbReference>
<sequence>MAQRRTSGFVQIYLRVLRLLGSQRQTAARLIGANLLVVVATLSEPILFGKVIDALSRAAGQVDQTSSGLPSALWQQLYPLLGAWVLVGLIAIMAGASVALFADRLAHRRRHEVLRDYFEHVLQLPVHHRDARHSGRLLKIMLQGTDSIGALLLGFFRDYFGAFSAAIVLVPVALYLNWRMGMLLLVLGAVFIALTRLILRRTESMQRSVEGHHSNLAEFAADTLGNVTLVQSFGRIQAEVSSLRQLSEQVISAQFPVLWWWAIVTVLVRAATTLTVLAMLIIGLFLFSRGLATVGEIVTFIGFSGVIISRLEQTVSFANRLSMEAPKLVEFFEVLDSQPGVAEAENARDPGRLSGAIKFDQVTFSYDGRRSALRAFNLSIEPGQTVALVGLSGAGKSTAMSLVYRLFDPQQGRVLIDGLDIRDMTLTGLRRNLGVVSQEALLFNRSIAENLMVGDPNADPEQLRVAASQAHALDFIERMPAQFDALAGERGRHLSGGERQRLAIARVLLKNPPILLLDEATSALDAVTEASVQEAIERARQGRTTLVIAHRLATVRRADRIVVLDDGEIVESGTFEELARAKGAFAQMVDRQFGRSSLAQ</sequence>
<dbReference type="NCBIfam" id="NF010178">
    <property type="entry name" value="PRK13657.1"/>
    <property type="match status" value="1"/>
</dbReference>
<gene>
    <name evidence="11" type="ORF">DBV39_12110</name>
</gene>
<feature type="transmembrane region" description="Helical" evidence="8">
    <location>
        <begin position="148"/>
        <end position="174"/>
    </location>
</feature>
<evidence type="ECO:0000256" key="6">
    <source>
        <dbReference type="ARBA" id="ARBA00022989"/>
    </source>
</evidence>
<evidence type="ECO:0000256" key="8">
    <source>
        <dbReference type="SAM" id="Phobius"/>
    </source>
</evidence>
<dbReference type="GO" id="GO:0015421">
    <property type="term" value="F:ABC-type oligopeptide transporter activity"/>
    <property type="evidence" value="ECO:0007669"/>
    <property type="project" value="TreeGrafter"/>
</dbReference>
<dbReference type="SUPFAM" id="SSF52540">
    <property type="entry name" value="P-loop containing nucleoside triphosphate hydrolases"/>
    <property type="match status" value="1"/>
</dbReference>
<dbReference type="Proteomes" id="UP000244571">
    <property type="component" value="Chromosome"/>
</dbReference>
<dbReference type="InterPro" id="IPR003439">
    <property type="entry name" value="ABC_transporter-like_ATP-bd"/>
</dbReference>
<dbReference type="InterPro" id="IPR003593">
    <property type="entry name" value="AAA+_ATPase"/>
</dbReference>
<evidence type="ECO:0000259" key="10">
    <source>
        <dbReference type="PROSITE" id="PS50929"/>
    </source>
</evidence>
<comment type="subcellular location">
    <subcellularLocation>
        <location evidence="1">Cell membrane</location>
        <topology evidence="1">Multi-pass membrane protein</topology>
    </subcellularLocation>
</comment>
<dbReference type="SMART" id="SM00382">
    <property type="entry name" value="AAA"/>
    <property type="match status" value="1"/>
</dbReference>
<dbReference type="SUPFAM" id="SSF90123">
    <property type="entry name" value="ABC transporter transmembrane region"/>
    <property type="match status" value="1"/>
</dbReference>
<dbReference type="FunFam" id="3.40.50.300:FF:000218">
    <property type="entry name" value="Multidrug ABC transporter ATP-binding protein"/>
    <property type="match status" value="1"/>
</dbReference>
<dbReference type="PANTHER" id="PTHR43394:SF1">
    <property type="entry name" value="ATP-BINDING CASSETTE SUB-FAMILY B MEMBER 10, MITOCHONDRIAL"/>
    <property type="match status" value="1"/>
</dbReference>
<keyword evidence="4" id="KW-0547">Nucleotide-binding</keyword>
<organism evidence="11 12">
    <name type="scientific">Orrella marina</name>
    <dbReference type="NCBI Taxonomy" id="2163011"/>
    <lineage>
        <taxon>Bacteria</taxon>
        <taxon>Pseudomonadati</taxon>
        <taxon>Pseudomonadota</taxon>
        <taxon>Betaproteobacteria</taxon>
        <taxon>Burkholderiales</taxon>
        <taxon>Alcaligenaceae</taxon>
        <taxon>Orrella</taxon>
    </lineage>
</organism>
<evidence type="ECO:0000256" key="1">
    <source>
        <dbReference type="ARBA" id="ARBA00004651"/>
    </source>
</evidence>
<keyword evidence="6 8" id="KW-1133">Transmembrane helix</keyword>
<dbReference type="InterPro" id="IPR027417">
    <property type="entry name" value="P-loop_NTPase"/>
</dbReference>
<dbReference type="PANTHER" id="PTHR43394">
    <property type="entry name" value="ATP-DEPENDENT PERMEASE MDL1, MITOCHONDRIAL"/>
    <property type="match status" value="1"/>
</dbReference>
<evidence type="ECO:0000259" key="9">
    <source>
        <dbReference type="PROSITE" id="PS50893"/>
    </source>
</evidence>
<feature type="transmembrane region" description="Helical" evidence="8">
    <location>
        <begin position="77"/>
        <end position="102"/>
    </location>
</feature>
<dbReference type="GO" id="GO:0005886">
    <property type="term" value="C:plasma membrane"/>
    <property type="evidence" value="ECO:0007669"/>
    <property type="project" value="UniProtKB-SubCell"/>
</dbReference>
<dbReference type="KEGG" id="boz:DBV39_12110"/>
<evidence type="ECO:0000256" key="7">
    <source>
        <dbReference type="ARBA" id="ARBA00023136"/>
    </source>
</evidence>
<accession>A0A2R4XKK2</accession>
<dbReference type="EMBL" id="CP028901">
    <property type="protein sequence ID" value="AWB34326.1"/>
    <property type="molecule type" value="Genomic_DNA"/>
</dbReference>
<evidence type="ECO:0000313" key="11">
    <source>
        <dbReference type="EMBL" id="AWB34326.1"/>
    </source>
</evidence>
<protein>
    <submittedName>
        <fullName evidence="11">Glucan ABC transporter ATP-binding protein/ permease</fullName>
    </submittedName>
</protein>
<dbReference type="PROSITE" id="PS00211">
    <property type="entry name" value="ABC_TRANSPORTER_1"/>
    <property type="match status" value="1"/>
</dbReference>
<feature type="domain" description="ABC transmembrane type-1" evidence="10">
    <location>
        <begin position="30"/>
        <end position="323"/>
    </location>
</feature>
<dbReference type="Pfam" id="PF00664">
    <property type="entry name" value="ABC_membrane"/>
    <property type="match status" value="1"/>
</dbReference>
<name>A0A2R4XKK2_9BURK</name>